<dbReference type="Gene3D" id="3.40.50.2300">
    <property type="match status" value="1"/>
</dbReference>
<dbReference type="CDD" id="cd00156">
    <property type="entry name" value="REC"/>
    <property type="match status" value="1"/>
</dbReference>
<comment type="caution">
    <text evidence="2">The sequence shown here is derived from an EMBL/GenBank/DDBJ whole genome shotgun (WGS) entry which is preliminary data.</text>
</comment>
<sequence>MNKLIVHSQNTALNTEEYFKFDEQFVFNIDSDISDVDFYIHDQIVNKELGQKINQSDIIFIKVGLTQNFMEYYGIRLACHIRMTNNLKGKSNIPIVLISQESCQFLGITGELSEILFTEGVYLMEDNSKDLNRYIKLFNENKLKSLTNIDDFLFKMKIKPCAEYDSHHAIANEWSLLRWSQILQIGESDESFARIKQNTEGLLYYKYLSLKNPISLETSPPNINFKGKGKILYIDDEWNKGWDTIFKHVFKSNLSYQFKTLEYDFSDKEFSVGGPFIKSKIESFDPDIVILDLRLFKEDFDKDRTPENISGFKILEEIKRKNLGIQVIVFTASNKVWNLQKLQLTGAEYFILKNSPENIITSDSTSDSIKNFKESIEKASEKAFIKNLILICNEISVFLKKANTSDNSDYEFLIKNLKGQLKVCVSALMLINIERPVTIDIAFLSFYNFLELFKDYYLKYENYRYRIGFEEVIMYKYELKRSTLIKGEPYIKESSSFDAGLSFFLTALFIDYFEIDASPYLKSKSIIELSKSRNNYFHGSKKNFTVEELKLITRLIFDACSKLKE</sequence>
<dbReference type="InterPro" id="IPR011006">
    <property type="entry name" value="CheY-like_superfamily"/>
</dbReference>
<organism evidence="2 3">
    <name type="scientific">Flavobacterium magnesitis</name>
    <dbReference type="NCBI Taxonomy" id="3138077"/>
    <lineage>
        <taxon>Bacteria</taxon>
        <taxon>Pseudomonadati</taxon>
        <taxon>Bacteroidota</taxon>
        <taxon>Flavobacteriia</taxon>
        <taxon>Flavobacteriales</taxon>
        <taxon>Flavobacteriaceae</taxon>
        <taxon>Flavobacterium</taxon>
    </lineage>
</organism>
<reference evidence="2 3" key="1">
    <citation type="submission" date="2024-04" db="EMBL/GenBank/DDBJ databases">
        <title>New Clade of Flavobacterium.</title>
        <authorList>
            <person name="Matos L."/>
            <person name="Proenca D.N."/>
            <person name="Fransisco R.M."/>
            <person name="Chung A.P."/>
            <person name="Maccario L."/>
            <person name="Sorensen S.J."/>
            <person name="Morais P.V."/>
        </authorList>
    </citation>
    <scope>NUCLEOTIDE SEQUENCE [LARGE SCALE GENOMIC DNA]</scope>
    <source>
        <strain evidence="2 3">FBOR7N2.3</strain>
    </source>
</reference>
<dbReference type="Proteomes" id="UP001574170">
    <property type="component" value="Unassembled WGS sequence"/>
</dbReference>
<gene>
    <name evidence="2" type="ORF">AAGV33_00700</name>
</gene>
<evidence type="ECO:0000259" key="1">
    <source>
        <dbReference type="Pfam" id="PF22563"/>
    </source>
</evidence>
<dbReference type="SUPFAM" id="SSF52172">
    <property type="entry name" value="CheY-like"/>
    <property type="match status" value="1"/>
</dbReference>
<accession>A0ABV4THL8</accession>
<proteinExistence type="predicted"/>
<evidence type="ECO:0000313" key="3">
    <source>
        <dbReference type="Proteomes" id="UP001574170"/>
    </source>
</evidence>
<dbReference type="EMBL" id="JBCFQK010000001">
    <property type="protein sequence ID" value="MFA9192905.1"/>
    <property type="molecule type" value="Genomic_DNA"/>
</dbReference>
<evidence type="ECO:0000313" key="2">
    <source>
        <dbReference type="EMBL" id="MFA9192905.1"/>
    </source>
</evidence>
<keyword evidence="3" id="KW-1185">Reference proteome</keyword>
<protein>
    <recommendedName>
        <fullName evidence="1">Inactive Receiver domain-containing protein</fullName>
    </recommendedName>
</protein>
<name>A0ABV4THL8_9FLAO</name>
<dbReference type="Pfam" id="PF22563">
    <property type="entry name" value="iREC"/>
    <property type="match status" value="1"/>
</dbReference>
<dbReference type="RefSeq" id="WP_373389982.1">
    <property type="nucleotide sequence ID" value="NZ_JBCFQK010000001.1"/>
</dbReference>
<feature type="domain" description="Inactive Receiver" evidence="1">
    <location>
        <begin position="23"/>
        <end position="123"/>
    </location>
</feature>
<dbReference type="InterPro" id="IPR054592">
    <property type="entry name" value="iREC"/>
</dbReference>